<dbReference type="AlphaFoldDB" id="A0A0R0CKD5"/>
<comment type="caution">
    <text evidence="2">The sequence shown here is derived from an EMBL/GenBank/DDBJ whole genome shotgun (WGS) entry which is preliminary data.</text>
</comment>
<dbReference type="STRING" id="344882.ABB29_07085"/>
<dbReference type="Proteomes" id="UP000052052">
    <property type="component" value="Unassembled WGS sequence"/>
</dbReference>
<dbReference type="SUPFAM" id="SSF55136">
    <property type="entry name" value="Probable bacterial effector-binding domain"/>
    <property type="match status" value="1"/>
</dbReference>
<dbReference type="OrthoDB" id="282744at2"/>
<feature type="domain" description="AraC effector-binding" evidence="1">
    <location>
        <begin position="3"/>
        <end position="153"/>
    </location>
</feature>
<protein>
    <recommendedName>
        <fullName evidence="1">AraC effector-binding domain-containing protein</fullName>
    </recommendedName>
</protein>
<proteinExistence type="predicted"/>
<dbReference type="EMBL" id="LDJL01000007">
    <property type="protein sequence ID" value="KRG70000.1"/>
    <property type="molecule type" value="Genomic_DNA"/>
</dbReference>
<dbReference type="InterPro" id="IPR010499">
    <property type="entry name" value="AraC_E-bd"/>
</dbReference>
<reference evidence="2 3" key="1">
    <citation type="submission" date="2015-05" db="EMBL/GenBank/DDBJ databases">
        <title>Genome sequencing and analysis of members of genus Stenotrophomonas.</title>
        <authorList>
            <person name="Patil P.P."/>
            <person name="Midha S."/>
            <person name="Patil P.B."/>
        </authorList>
    </citation>
    <scope>NUCLEOTIDE SEQUENCE [LARGE SCALE GENOMIC DNA]</scope>
    <source>
        <strain evidence="2 3">DSM 21858</strain>
    </source>
</reference>
<accession>A0A0R0CKD5</accession>
<dbReference type="InterPro" id="IPR029442">
    <property type="entry name" value="GyrI-like"/>
</dbReference>
<dbReference type="Pfam" id="PF06445">
    <property type="entry name" value="GyrI-like"/>
    <property type="match status" value="1"/>
</dbReference>
<dbReference type="RefSeq" id="WP_057657928.1">
    <property type="nucleotide sequence ID" value="NZ_LDJL01000007.1"/>
</dbReference>
<sequence length="155" mass="17216">MLENPEVVEVQRQLTAVIRINVPRARMAEVFAPAVSELLQVLAEQKIAPTGPLFAHHLRLHPDVFDFELGLPVENLVTSSGRVSASELPGGTIARGWHRGPYDGLPSAWAEFETWMQANGHRAADSLWEVYDAGPESGLEPRDWMTQLNRPLASR</sequence>
<dbReference type="Gene3D" id="3.20.80.10">
    <property type="entry name" value="Regulatory factor, effector binding domain"/>
    <property type="match status" value="1"/>
</dbReference>
<gene>
    <name evidence="2" type="ORF">ABB29_07085</name>
</gene>
<dbReference type="PATRIC" id="fig|344882.3.peg.2760"/>
<keyword evidence="3" id="KW-1185">Reference proteome</keyword>
<organism evidence="2 3">
    <name type="scientific">Pseudoxanthomonas dokdonensis</name>
    <dbReference type="NCBI Taxonomy" id="344882"/>
    <lineage>
        <taxon>Bacteria</taxon>
        <taxon>Pseudomonadati</taxon>
        <taxon>Pseudomonadota</taxon>
        <taxon>Gammaproteobacteria</taxon>
        <taxon>Lysobacterales</taxon>
        <taxon>Lysobacteraceae</taxon>
        <taxon>Pseudoxanthomonas</taxon>
    </lineage>
</organism>
<evidence type="ECO:0000313" key="3">
    <source>
        <dbReference type="Proteomes" id="UP000052052"/>
    </source>
</evidence>
<evidence type="ECO:0000259" key="1">
    <source>
        <dbReference type="SMART" id="SM00871"/>
    </source>
</evidence>
<dbReference type="SMART" id="SM00871">
    <property type="entry name" value="AraC_E_bind"/>
    <property type="match status" value="1"/>
</dbReference>
<name>A0A0R0CKD5_9GAMM</name>
<dbReference type="InterPro" id="IPR011256">
    <property type="entry name" value="Reg_factor_effector_dom_sf"/>
</dbReference>
<evidence type="ECO:0000313" key="2">
    <source>
        <dbReference type="EMBL" id="KRG70000.1"/>
    </source>
</evidence>